<dbReference type="Pfam" id="PF25023">
    <property type="entry name" value="TEN_YD-shell"/>
    <property type="match status" value="3"/>
</dbReference>
<dbReference type="Proteomes" id="UP001523369">
    <property type="component" value="Unassembled WGS sequence"/>
</dbReference>
<evidence type="ECO:0000256" key="1">
    <source>
        <dbReference type="ARBA" id="ARBA00022737"/>
    </source>
</evidence>
<dbReference type="Pfam" id="PF05593">
    <property type="entry name" value="RHS_repeat"/>
    <property type="match status" value="7"/>
</dbReference>
<protein>
    <submittedName>
        <fullName evidence="4">DUF6531 domain-containing protein</fullName>
    </submittedName>
</protein>
<evidence type="ECO:0000259" key="2">
    <source>
        <dbReference type="Pfam" id="PF20148"/>
    </source>
</evidence>
<dbReference type="RefSeq" id="WP_253243509.1">
    <property type="nucleotide sequence ID" value="NZ_JAMYJR010000059.1"/>
</dbReference>
<keyword evidence="1" id="KW-0677">Repeat</keyword>
<feature type="domain" description="DUF6531" evidence="2">
    <location>
        <begin position="130"/>
        <end position="198"/>
    </location>
</feature>
<dbReference type="InterPro" id="IPR045351">
    <property type="entry name" value="DUF6531"/>
</dbReference>
<accession>A0ABT1E6Q3</accession>
<dbReference type="SUPFAM" id="SSF63829">
    <property type="entry name" value="Calcium-dependent phosphotriesterase"/>
    <property type="match status" value="1"/>
</dbReference>
<keyword evidence="5" id="KW-1185">Reference proteome</keyword>
<proteinExistence type="predicted"/>
<sequence>MSTSSARPDDLRKFADGVAPLDGELTDRQRRLSAAHTDFVSGLGWGRFDATGAVRALDDFVRSNERQGQQVGLIGALFERAGGRSSVKKLDNSVIQEYLDATRLGGPRQHVTYDEPTAYGFPPTSGYTNDPVNAASGNFVHAETDLEAGGLVLRRVYNSRSTAGGGHGTGWSSWATTRLRARDDGAHYAGPDGQRVVFGRQGPGYGRATGIDALVEPTDTGLELRWFDGRTWAFDQSGRLVTTAAGPGTLITLSYDDAGRLARLTDENGRSIELAWSGERIAAAALSTGRTVAYRYDGADRLVGAGAVRYEVDDDDRVSAIVDADGVAEVVNTYDDDGRVLTQKTPFGREVRIAYLPGGVTVVTDEADGPANAFVHDSHGRLLSVIDGHGARLSRAYDQWGNPVSVTDRNGAVTTMEWDDRSRLIAATRPGGVTLRYRYDDRDRLVEAAAGATIVVRYEYSGAERQPSLVVNPDGGVTSAEVEGGRVRRVTDPDGVTLSFGYDQHGDLVSVTDAAGATTTLERDEAGRVTATVTPLGRRSEFAYDGADRLTGWSDPVGAGWQFAYTAAGRLSTVSDPLGARRNLTYGPHGGLETTTDALGHSTGRYYDLMGNVVRRTEPDGAKWDFGYDALCRLTSTTDPAGATWLREYDAVGDVVATVDPVGVRRTMSRDEAGRVVARNDGLGTAAVEYDSLGRVIAVRRADGSELLTTYDRCGRTVSVTDGTGAVTRAEYTLGGRVSKVISPEGRVTTFTYDTCGRPASRADNAGRTVEYRYDADGAVIEAVQPDGLVATYAYDGAGRLAKAEVPGLGAVRYRWDKVGRPTEVTDSAYGTRRFRFDAAGRMIEAVDPLGHATAYQYDRRGWLVAVTDPLGGRSVRRLDEVGRLTAVTDPLGRTESMSYDPAGRLIERRDGSGRSTRWAYDAAGRTRAVAAGDVEITITRDALGRVVAVDEAGSVRHELSWDAADRLVARSRDGKVVRWRYTADGNRAAMACPDGAETTYRYDAAGLIERISQPGLGELRLRRDAAGRVVVAEGEGVRAAWRYVNGLLIGYDYSGAGTSSATLTRNEAGQITAATVDGATTVKSYDAAGQLVGDGDRAWEYDAGGRLVRDGDIRYTYDAAGQLLSAGDTAFEYDAAGRRVAERRAGGERRYAWDAFGRLSGVEDDGQRLTVVVDALGELAAVGRTDVVWDTASAPSAPLMIGASVLAGWGVPWASVTGGTADRLTPDWRGTPGGGRDAWGAPAASSPGIGFRGEVEFAGLVWLRDRVYDPRSRGFLSVDPLAAVPGSGWATNPYHFAGNDPFGRVDPLGQRPISDAELRRMRDNAWDRLGASIRGKVSDGLDSVSDTVGDAFGALKDLGGDVFDWFGDHWEYLLAIGVGAAGLVLMSTGVGSPLGAALLYTAGSGLFSAGVSIGVQEAVDGGVNRDKVFLDGAFGAAGGLAGRGAGVLVNRAASNAAGRFGTESAGRASAFFAGPAGDVRRRVVSYLADSTTEGVVNRTSELVQKDKRVDIGGGAEWQDLAKIANPMNIATDSLGVPGVKHRFGIGVAEHSSFWATFGDNTALKAVENAPKLGNHLVDEFATWTMSQSPLWTR</sequence>
<dbReference type="InterPro" id="IPR022385">
    <property type="entry name" value="Rhs_assc_core"/>
</dbReference>
<dbReference type="InterPro" id="IPR050708">
    <property type="entry name" value="T6SS_VgrG/RHS"/>
</dbReference>
<feature type="domain" description="Teneurin-like YD-shell" evidence="3">
    <location>
        <begin position="1067"/>
        <end position="1166"/>
    </location>
</feature>
<dbReference type="EMBL" id="JAMYJR010000059">
    <property type="protein sequence ID" value="MCO8277496.1"/>
    <property type="molecule type" value="Genomic_DNA"/>
</dbReference>
<reference evidence="4 5" key="1">
    <citation type="submission" date="2022-06" db="EMBL/GenBank/DDBJ databases">
        <title>New Species of the Genus Actinoplanes, ActinopZanes ferrugineus.</title>
        <authorList>
            <person name="Ding P."/>
        </authorList>
    </citation>
    <scope>NUCLEOTIDE SEQUENCE [LARGE SCALE GENOMIC DNA]</scope>
    <source>
        <strain evidence="4 5">TRM88003</strain>
    </source>
</reference>
<dbReference type="InterPro" id="IPR006530">
    <property type="entry name" value="YD"/>
</dbReference>
<organism evidence="4 5">
    <name type="scientific">Paractinoplanes aksuensis</name>
    <dbReference type="NCBI Taxonomy" id="2939490"/>
    <lineage>
        <taxon>Bacteria</taxon>
        <taxon>Bacillati</taxon>
        <taxon>Actinomycetota</taxon>
        <taxon>Actinomycetes</taxon>
        <taxon>Micromonosporales</taxon>
        <taxon>Micromonosporaceae</taxon>
        <taxon>Paractinoplanes</taxon>
    </lineage>
</organism>
<feature type="domain" description="Teneurin-like YD-shell" evidence="3">
    <location>
        <begin position="749"/>
        <end position="909"/>
    </location>
</feature>
<comment type="caution">
    <text evidence="4">The sequence shown here is derived from an EMBL/GenBank/DDBJ whole genome shotgun (WGS) entry which is preliminary data.</text>
</comment>
<dbReference type="InterPro" id="IPR031325">
    <property type="entry name" value="RHS_repeat"/>
</dbReference>
<dbReference type="PANTHER" id="PTHR32305:SF15">
    <property type="entry name" value="PROTEIN RHSA-RELATED"/>
    <property type="match status" value="1"/>
</dbReference>
<dbReference type="Pfam" id="PF20148">
    <property type="entry name" value="DUF6531"/>
    <property type="match status" value="1"/>
</dbReference>
<dbReference type="Gene3D" id="2.180.10.10">
    <property type="entry name" value="RHS repeat-associated core"/>
    <property type="match status" value="4"/>
</dbReference>
<dbReference type="SUPFAM" id="SSF50960">
    <property type="entry name" value="TolB, C-terminal domain"/>
    <property type="match status" value="1"/>
</dbReference>
<gene>
    <name evidence="4" type="ORF">M1L60_43645</name>
</gene>
<dbReference type="PANTHER" id="PTHR32305">
    <property type="match status" value="1"/>
</dbReference>
<name>A0ABT1E6Q3_9ACTN</name>
<dbReference type="NCBIfam" id="TIGR03696">
    <property type="entry name" value="Rhs_assc_core"/>
    <property type="match status" value="1"/>
</dbReference>
<evidence type="ECO:0000313" key="4">
    <source>
        <dbReference type="EMBL" id="MCO8277496.1"/>
    </source>
</evidence>
<feature type="domain" description="Teneurin-like YD-shell" evidence="3">
    <location>
        <begin position="232"/>
        <end position="413"/>
    </location>
</feature>
<dbReference type="InterPro" id="IPR056823">
    <property type="entry name" value="TEN-like_YD-shell"/>
</dbReference>
<evidence type="ECO:0000259" key="3">
    <source>
        <dbReference type="Pfam" id="PF25023"/>
    </source>
</evidence>
<evidence type="ECO:0000313" key="5">
    <source>
        <dbReference type="Proteomes" id="UP001523369"/>
    </source>
</evidence>
<dbReference type="NCBIfam" id="TIGR01643">
    <property type="entry name" value="YD_repeat_2x"/>
    <property type="match status" value="15"/>
</dbReference>